<comment type="caution">
    <text evidence="2">The sequence shown here is derived from an EMBL/GenBank/DDBJ whole genome shotgun (WGS) entry which is preliminary data.</text>
</comment>
<keyword evidence="3" id="KW-1185">Reference proteome</keyword>
<feature type="compositionally biased region" description="Acidic residues" evidence="1">
    <location>
        <begin position="63"/>
        <end position="74"/>
    </location>
</feature>
<dbReference type="Proteomes" id="UP000717328">
    <property type="component" value="Unassembled WGS sequence"/>
</dbReference>
<dbReference type="AlphaFoldDB" id="A0A9P7FRU2"/>
<reference evidence="2" key="2">
    <citation type="submission" date="2021-10" db="EMBL/GenBank/DDBJ databases">
        <title>Phylogenomics reveals ancestral predisposition of the termite-cultivated fungus Termitomyces towards a domesticated lifestyle.</title>
        <authorList>
            <person name="Auxier B."/>
            <person name="Grum-Grzhimaylo A."/>
            <person name="Cardenas M.E."/>
            <person name="Lodge J.D."/>
            <person name="Laessoe T."/>
            <person name="Pedersen O."/>
            <person name="Smith M.E."/>
            <person name="Kuyper T.W."/>
            <person name="Franco-Molano E.A."/>
            <person name="Baroni T.J."/>
            <person name="Aanen D.K."/>
        </authorList>
    </citation>
    <scope>NUCLEOTIDE SEQUENCE</scope>
    <source>
        <strain evidence="2">D49</strain>
    </source>
</reference>
<evidence type="ECO:0000313" key="2">
    <source>
        <dbReference type="EMBL" id="KAG5634225.1"/>
    </source>
</evidence>
<evidence type="ECO:0000313" key="3">
    <source>
        <dbReference type="Proteomes" id="UP000717328"/>
    </source>
</evidence>
<feature type="compositionally biased region" description="Low complexity" evidence="1">
    <location>
        <begin position="137"/>
        <end position="151"/>
    </location>
</feature>
<name>A0A9P7FRU2_9AGAR</name>
<dbReference type="EMBL" id="JABCKI010006543">
    <property type="protein sequence ID" value="KAG5634225.1"/>
    <property type="molecule type" value="Genomic_DNA"/>
</dbReference>
<sequence>MKWPSIRHEQTETHLKNVREIAKAAEVPSSPFQQSSPPQSDGLLPVPEPLTNVTMPGPALPGDADDSIYDDWDDIWLPAESPPPPDDEDFQNVVDGWENDDTPFGLHFGETFKSGTKSDTPETPSDDISEAAELPTSSDSSSDLSDNSDLLEFGCGNEPEDLSTGPPPPHDEDWYPWPNQSEALLDIMAAFPRSVFSESELEATRWFASKVGGVNLPTIREVKLHRKNVLATCGADPEQKNGSLGNLFSILDFNKILAHEWANPLVRPHIKILSEDAGEHLSEPSQAEKWKTEVSSDLSGPIVRHEDKDYFVNEPALASLDNSQEFVAVLPTRWFVHDGKVWAKARRLHQDPDNSDHLLIDG</sequence>
<proteinExistence type="predicted"/>
<protein>
    <submittedName>
        <fullName evidence="2">Uncharacterized protein</fullName>
    </submittedName>
</protein>
<reference evidence="2" key="1">
    <citation type="submission" date="2021-02" db="EMBL/GenBank/DDBJ databases">
        <authorList>
            <person name="Nieuwenhuis M."/>
            <person name="Van De Peppel L.J.J."/>
        </authorList>
    </citation>
    <scope>NUCLEOTIDE SEQUENCE</scope>
    <source>
        <strain evidence="2">D49</strain>
    </source>
</reference>
<feature type="compositionally biased region" description="Low complexity" evidence="1">
    <location>
        <begin position="28"/>
        <end position="40"/>
    </location>
</feature>
<evidence type="ECO:0000256" key="1">
    <source>
        <dbReference type="SAM" id="MobiDB-lite"/>
    </source>
</evidence>
<accession>A0A9P7FRU2</accession>
<dbReference type="OrthoDB" id="2981788at2759"/>
<organism evidence="2 3">
    <name type="scientific">Sphagnurus paluster</name>
    <dbReference type="NCBI Taxonomy" id="117069"/>
    <lineage>
        <taxon>Eukaryota</taxon>
        <taxon>Fungi</taxon>
        <taxon>Dikarya</taxon>
        <taxon>Basidiomycota</taxon>
        <taxon>Agaricomycotina</taxon>
        <taxon>Agaricomycetes</taxon>
        <taxon>Agaricomycetidae</taxon>
        <taxon>Agaricales</taxon>
        <taxon>Tricholomatineae</taxon>
        <taxon>Lyophyllaceae</taxon>
        <taxon>Sphagnurus</taxon>
    </lineage>
</organism>
<feature type="region of interest" description="Disordered" evidence="1">
    <location>
        <begin position="23"/>
        <end position="172"/>
    </location>
</feature>
<feature type="compositionally biased region" description="Polar residues" evidence="1">
    <location>
        <begin position="113"/>
        <end position="123"/>
    </location>
</feature>
<gene>
    <name evidence="2" type="ORF">H0H81_002803</name>
</gene>